<gene>
    <name evidence="2" type="ORF">OCBIM_22013620mg</name>
</gene>
<organism evidence="2">
    <name type="scientific">Octopus bimaculoides</name>
    <name type="common">California two-spotted octopus</name>
    <dbReference type="NCBI Taxonomy" id="37653"/>
    <lineage>
        <taxon>Eukaryota</taxon>
        <taxon>Metazoa</taxon>
        <taxon>Spiralia</taxon>
        <taxon>Lophotrochozoa</taxon>
        <taxon>Mollusca</taxon>
        <taxon>Cephalopoda</taxon>
        <taxon>Coleoidea</taxon>
        <taxon>Octopodiformes</taxon>
        <taxon>Octopoda</taxon>
        <taxon>Incirrata</taxon>
        <taxon>Octopodidae</taxon>
        <taxon>Octopus</taxon>
    </lineage>
</organism>
<proteinExistence type="predicted"/>
<keyword evidence="1" id="KW-0812">Transmembrane</keyword>
<keyword evidence="1" id="KW-1133">Transmembrane helix</keyword>
<dbReference type="EMBL" id="KQ418039">
    <property type="protein sequence ID" value="KOF89131.1"/>
    <property type="molecule type" value="Genomic_DNA"/>
</dbReference>
<accession>A0A0L8HIT8</accession>
<evidence type="ECO:0000313" key="2">
    <source>
        <dbReference type="EMBL" id="KOF89131.1"/>
    </source>
</evidence>
<feature type="transmembrane region" description="Helical" evidence="1">
    <location>
        <begin position="49"/>
        <end position="69"/>
    </location>
</feature>
<protein>
    <submittedName>
        <fullName evidence="2">Uncharacterized protein</fullName>
    </submittedName>
</protein>
<sequence length="95" mass="10436">MIISISVSLSLSLSQVQHLHPTCLCLQTRCFLPNGLQPHPPPPPPNIGNIHLDVFLGFTLFFLCYCSLLKVLSISALLLSCLRDDVNTSSLTTFL</sequence>
<keyword evidence="1" id="KW-0472">Membrane</keyword>
<reference evidence="2" key="1">
    <citation type="submission" date="2015-07" db="EMBL/GenBank/DDBJ databases">
        <title>MeaNS - Measles Nucleotide Surveillance Program.</title>
        <authorList>
            <person name="Tran T."/>
            <person name="Druce J."/>
        </authorList>
    </citation>
    <scope>NUCLEOTIDE SEQUENCE</scope>
    <source>
        <strain evidence="2">UCB-OBI-ISO-001</strain>
        <tissue evidence="2">Gonad</tissue>
    </source>
</reference>
<evidence type="ECO:0000256" key="1">
    <source>
        <dbReference type="SAM" id="Phobius"/>
    </source>
</evidence>
<name>A0A0L8HIT8_OCTBM</name>
<dbReference type="AlphaFoldDB" id="A0A0L8HIT8"/>